<comment type="caution">
    <text evidence="1">The sequence shown here is derived from an EMBL/GenBank/DDBJ whole genome shotgun (WGS) entry which is preliminary data.</text>
</comment>
<name>A0ABT7MII0_9PSEU</name>
<evidence type="ECO:0008006" key="3">
    <source>
        <dbReference type="Google" id="ProtNLM"/>
    </source>
</evidence>
<reference evidence="1 2" key="1">
    <citation type="submission" date="2023-06" db="EMBL/GenBank/DDBJ databases">
        <title>Actinomycetospora Odt1-22.</title>
        <authorList>
            <person name="Supong K."/>
        </authorList>
    </citation>
    <scope>NUCLEOTIDE SEQUENCE [LARGE SCALE GENOMIC DNA]</scope>
    <source>
        <strain evidence="1 2">Odt1-22</strain>
    </source>
</reference>
<evidence type="ECO:0000313" key="1">
    <source>
        <dbReference type="EMBL" id="MDL5160470.1"/>
    </source>
</evidence>
<keyword evidence="2" id="KW-1185">Reference proteome</keyword>
<dbReference type="EMBL" id="JASVWF010000011">
    <property type="protein sequence ID" value="MDL5160470.1"/>
    <property type="molecule type" value="Genomic_DNA"/>
</dbReference>
<accession>A0ABT7MII0</accession>
<gene>
    <name evidence="1" type="ORF">QRT03_31200</name>
</gene>
<protein>
    <recommendedName>
        <fullName evidence="3">IrrE N-terminal-like domain-containing protein</fullName>
    </recommendedName>
</protein>
<organism evidence="1 2">
    <name type="scientific">Actinomycetospora termitidis</name>
    <dbReference type="NCBI Taxonomy" id="3053470"/>
    <lineage>
        <taxon>Bacteria</taxon>
        <taxon>Bacillati</taxon>
        <taxon>Actinomycetota</taxon>
        <taxon>Actinomycetes</taxon>
        <taxon>Pseudonocardiales</taxon>
        <taxon>Pseudonocardiaceae</taxon>
        <taxon>Actinomycetospora</taxon>
    </lineage>
</organism>
<sequence length="156" mass="16969">MAQPLDIDELVQKLSESRPRRIELAPRPQAPGSFGCVMPMPGLDVIVFHAQNSAERTHILAHELAHLFLGHLNRADDGGLALVCGFDAVTTPRQRSQSTSSMYDPQAEWAAETAAIILSGWSTSAVTGEKTIVRSPAAPEPVLSRLDQAFGDLREW</sequence>
<evidence type="ECO:0000313" key="2">
    <source>
        <dbReference type="Proteomes" id="UP001231924"/>
    </source>
</evidence>
<proteinExistence type="predicted"/>
<dbReference type="Proteomes" id="UP001231924">
    <property type="component" value="Unassembled WGS sequence"/>
</dbReference>
<dbReference type="RefSeq" id="WP_286057073.1">
    <property type="nucleotide sequence ID" value="NZ_JASVWF010000011.1"/>
</dbReference>